<keyword evidence="4" id="KW-0479">Metal-binding</keyword>
<dbReference type="PANTHER" id="PTHR42891:SF1">
    <property type="entry name" value="D-GLYCERO-BETA-D-MANNO-HEPTOSE-1,7-BISPHOSPHATE 7-PHOSPHATASE"/>
    <property type="match status" value="1"/>
</dbReference>
<dbReference type="RefSeq" id="WP_347611259.1">
    <property type="nucleotide sequence ID" value="NZ_JBDPZC010000007.1"/>
</dbReference>
<accession>A0ABV0GGJ4</accession>
<evidence type="ECO:0000256" key="1">
    <source>
        <dbReference type="ARBA" id="ARBA00004496"/>
    </source>
</evidence>
<evidence type="ECO:0000256" key="6">
    <source>
        <dbReference type="ARBA" id="ARBA00023277"/>
    </source>
</evidence>
<evidence type="ECO:0000256" key="7">
    <source>
        <dbReference type="ARBA" id="ARBA00031828"/>
    </source>
</evidence>
<name>A0ABV0GGJ4_9BURK</name>
<reference evidence="8 9" key="1">
    <citation type="submission" date="2024-05" db="EMBL/GenBank/DDBJ databases">
        <title>Roseateles sp. 2.12 16S ribosomal RNA gene Genome sequencing and assembly.</title>
        <authorList>
            <person name="Woo H."/>
        </authorList>
    </citation>
    <scope>NUCLEOTIDE SEQUENCE [LARGE SCALE GENOMIC DNA]</scope>
    <source>
        <strain evidence="8 9">2.12</strain>
    </source>
</reference>
<dbReference type="InterPro" id="IPR036412">
    <property type="entry name" value="HAD-like_sf"/>
</dbReference>
<keyword evidence="9" id="KW-1185">Reference proteome</keyword>
<sequence>MALSARLPALRARQSRRPWAPALFLDKDGTLVEDVPYNVDPARLRFMPGAGRTLARLSSAGFALVMITNQSGIGRGLFTRDAFDRLEQALRQRLRESDGVELDGVLLCPHLPNDAGAPACHCRKPAAGLLLQAATQLKLDLTRSWMVGDTLDDVEAGHRAGCRSLLFDCGGETVWRMSPLREPDHRVRQWSELEALLLAQGGPPQASPAAGPRSD</sequence>
<evidence type="ECO:0000256" key="5">
    <source>
        <dbReference type="ARBA" id="ARBA00022801"/>
    </source>
</evidence>
<evidence type="ECO:0000313" key="8">
    <source>
        <dbReference type="EMBL" id="MEO3714188.1"/>
    </source>
</evidence>
<dbReference type="Proteomes" id="UP001462640">
    <property type="component" value="Unassembled WGS sequence"/>
</dbReference>
<keyword evidence="5 8" id="KW-0378">Hydrolase</keyword>
<dbReference type="GO" id="GO:0016787">
    <property type="term" value="F:hydrolase activity"/>
    <property type="evidence" value="ECO:0007669"/>
    <property type="project" value="UniProtKB-KW"/>
</dbReference>
<comment type="similarity">
    <text evidence="2">Belongs to the GmhB family.</text>
</comment>
<evidence type="ECO:0000256" key="4">
    <source>
        <dbReference type="ARBA" id="ARBA00022723"/>
    </source>
</evidence>
<protein>
    <recommendedName>
        <fullName evidence="7">D,D-heptose 1,7-bisphosphate phosphatase</fullName>
    </recommendedName>
</protein>
<organism evidence="8 9">
    <name type="scientific">Roseateles flavus</name>
    <dbReference type="NCBI Taxonomy" id="3149041"/>
    <lineage>
        <taxon>Bacteria</taxon>
        <taxon>Pseudomonadati</taxon>
        <taxon>Pseudomonadota</taxon>
        <taxon>Betaproteobacteria</taxon>
        <taxon>Burkholderiales</taxon>
        <taxon>Sphaerotilaceae</taxon>
        <taxon>Roseateles</taxon>
    </lineage>
</organism>
<dbReference type="NCBIfam" id="TIGR01656">
    <property type="entry name" value="Histidinol-ppas"/>
    <property type="match status" value="1"/>
</dbReference>
<dbReference type="InterPro" id="IPR023214">
    <property type="entry name" value="HAD_sf"/>
</dbReference>
<dbReference type="PANTHER" id="PTHR42891">
    <property type="entry name" value="D-GLYCERO-BETA-D-MANNO-HEPTOSE-1,7-BISPHOSPHATE 7-PHOSPHATASE"/>
    <property type="match status" value="1"/>
</dbReference>
<keyword evidence="3" id="KW-0963">Cytoplasm</keyword>
<dbReference type="InterPro" id="IPR006549">
    <property type="entry name" value="HAD-SF_hydro_IIIA"/>
</dbReference>
<dbReference type="EMBL" id="JBDPZC010000007">
    <property type="protein sequence ID" value="MEO3714188.1"/>
    <property type="molecule type" value="Genomic_DNA"/>
</dbReference>
<dbReference type="SUPFAM" id="SSF56784">
    <property type="entry name" value="HAD-like"/>
    <property type="match status" value="1"/>
</dbReference>
<dbReference type="Gene3D" id="3.40.50.1000">
    <property type="entry name" value="HAD superfamily/HAD-like"/>
    <property type="match status" value="1"/>
</dbReference>
<evidence type="ECO:0000256" key="3">
    <source>
        <dbReference type="ARBA" id="ARBA00022490"/>
    </source>
</evidence>
<evidence type="ECO:0000313" key="9">
    <source>
        <dbReference type="Proteomes" id="UP001462640"/>
    </source>
</evidence>
<proteinExistence type="inferred from homology"/>
<comment type="subcellular location">
    <subcellularLocation>
        <location evidence="1">Cytoplasm</location>
    </subcellularLocation>
</comment>
<evidence type="ECO:0000256" key="2">
    <source>
        <dbReference type="ARBA" id="ARBA00005628"/>
    </source>
</evidence>
<comment type="caution">
    <text evidence="8">The sequence shown here is derived from an EMBL/GenBank/DDBJ whole genome shotgun (WGS) entry which is preliminary data.</text>
</comment>
<dbReference type="NCBIfam" id="TIGR01662">
    <property type="entry name" value="HAD-SF-IIIA"/>
    <property type="match status" value="1"/>
</dbReference>
<dbReference type="Pfam" id="PF13242">
    <property type="entry name" value="Hydrolase_like"/>
    <property type="match status" value="1"/>
</dbReference>
<dbReference type="CDD" id="cd07503">
    <property type="entry name" value="HAD_HisB-N"/>
    <property type="match status" value="1"/>
</dbReference>
<dbReference type="InterPro" id="IPR006543">
    <property type="entry name" value="Histidinol-phos"/>
</dbReference>
<dbReference type="InterPro" id="IPR004446">
    <property type="entry name" value="Heptose_bisP_phosphatase"/>
</dbReference>
<keyword evidence="6" id="KW-0119">Carbohydrate metabolism</keyword>
<gene>
    <name evidence="8" type="ORF">ABDJ40_15590</name>
</gene>